<accession>A0A8T2JU81</accession>
<comment type="caution">
    <text evidence="2">The sequence shown here is derived from an EMBL/GenBank/DDBJ whole genome shotgun (WGS) entry which is preliminary data.</text>
</comment>
<dbReference type="EMBL" id="JAACNH010000003">
    <property type="protein sequence ID" value="KAG8447153.1"/>
    <property type="molecule type" value="Genomic_DNA"/>
</dbReference>
<keyword evidence="1" id="KW-0812">Transmembrane</keyword>
<dbReference type="AlphaFoldDB" id="A0A8T2JU81"/>
<evidence type="ECO:0000256" key="1">
    <source>
        <dbReference type="SAM" id="Phobius"/>
    </source>
</evidence>
<dbReference type="Proteomes" id="UP000812440">
    <property type="component" value="Chromosome 8_10"/>
</dbReference>
<feature type="transmembrane region" description="Helical" evidence="1">
    <location>
        <begin position="20"/>
        <end position="39"/>
    </location>
</feature>
<reference evidence="2" key="1">
    <citation type="thesis" date="2020" institute="ProQuest LLC" country="789 East Eisenhower Parkway, Ann Arbor, MI, USA">
        <title>Comparative Genomics and Chromosome Evolution.</title>
        <authorList>
            <person name="Mudd A.B."/>
        </authorList>
    </citation>
    <scope>NUCLEOTIDE SEQUENCE</scope>
    <source>
        <strain evidence="2">Female2</strain>
        <tissue evidence="2">Blood</tissue>
    </source>
</reference>
<gene>
    <name evidence="2" type="ORF">GDO86_014566</name>
</gene>
<name>A0A8T2JU81_9PIPI</name>
<evidence type="ECO:0000313" key="2">
    <source>
        <dbReference type="EMBL" id="KAG8447153.1"/>
    </source>
</evidence>
<keyword evidence="1" id="KW-0472">Membrane</keyword>
<proteinExistence type="predicted"/>
<sequence>MENWTEPQNRPSPAVPPSLYFFHFVCGFYIQLVVIQVLGRFHPLCALSLWISMEGPEAWVSPVTLPLSGFTEPGQSLPIPAPSVMCVS</sequence>
<keyword evidence="3" id="KW-1185">Reference proteome</keyword>
<keyword evidence="1" id="KW-1133">Transmembrane helix</keyword>
<organism evidence="2 3">
    <name type="scientific">Hymenochirus boettgeri</name>
    <name type="common">Congo dwarf clawed frog</name>
    <dbReference type="NCBI Taxonomy" id="247094"/>
    <lineage>
        <taxon>Eukaryota</taxon>
        <taxon>Metazoa</taxon>
        <taxon>Chordata</taxon>
        <taxon>Craniata</taxon>
        <taxon>Vertebrata</taxon>
        <taxon>Euteleostomi</taxon>
        <taxon>Amphibia</taxon>
        <taxon>Batrachia</taxon>
        <taxon>Anura</taxon>
        <taxon>Pipoidea</taxon>
        <taxon>Pipidae</taxon>
        <taxon>Pipinae</taxon>
        <taxon>Hymenochirus</taxon>
    </lineage>
</organism>
<evidence type="ECO:0000313" key="3">
    <source>
        <dbReference type="Proteomes" id="UP000812440"/>
    </source>
</evidence>
<protein>
    <submittedName>
        <fullName evidence="2">Uncharacterized protein</fullName>
    </submittedName>
</protein>